<dbReference type="SUPFAM" id="SSF51735">
    <property type="entry name" value="NAD(P)-binding Rossmann-fold domains"/>
    <property type="match status" value="1"/>
</dbReference>
<keyword evidence="5" id="KW-1185">Reference proteome</keyword>
<dbReference type="InterPro" id="IPR051164">
    <property type="entry name" value="NmrA-like_oxidored"/>
</dbReference>
<dbReference type="PANTHER" id="PTHR42748:SF11">
    <property type="entry name" value="NMRA-LIKE DOMAIN-CONTAINING PROTEIN"/>
    <property type="match status" value="1"/>
</dbReference>
<feature type="domain" description="NmrA-like" evidence="3">
    <location>
        <begin position="5"/>
        <end position="65"/>
    </location>
</feature>
<protein>
    <recommendedName>
        <fullName evidence="3">NmrA-like domain-containing protein</fullName>
    </recommendedName>
</protein>
<evidence type="ECO:0000256" key="2">
    <source>
        <dbReference type="ARBA" id="ARBA00022857"/>
    </source>
</evidence>
<gene>
    <name evidence="4" type="ORF">B0T17DRAFT_613423</name>
</gene>
<organism evidence="4 5">
    <name type="scientific">Bombardia bombarda</name>
    <dbReference type="NCBI Taxonomy" id="252184"/>
    <lineage>
        <taxon>Eukaryota</taxon>
        <taxon>Fungi</taxon>
        <taxon>Dikarya</taxon>
        <taxon>Ascomycota</taxon>
        <taxon>Pezizomycotina</taxon>
        <taxon>Sordariomycetes</taxon>
        <taxon>Sordariomycetidae</taxon>
        <taxon>Sordariales</taxon>
        <taxon>Lasiosphaeriaceae</taxon>
        <taxon>Bombardia</taxon>
    </lineage>
</organism>
<dbReference type="Pfam" id="PF05368">
    <property type="entry name" value="NmrA"/>
    <property type="match status" value="2"/>
</dbReference>
<dbReference type="EMBL" id="JAULSR010000001">
    <property type="protein sequence ID" value="KAK0636735.1"/>
    <property type="molecule type" value="Genomic_DNA"/>
</dbReference>
<sequence>MSTILAVFGAAGQQGSSIRAITRDVNSEKANALKGKNVEVVRGDVSGRASLETALTGAHTVFAVAVPTFGPDAKAMVEKYIRSLPFKSAFFVGSLFMENFHSHPFSAPQRAPDGNTWVLIRPNSSTTQLPLIDAVGDTGKFVGAILAEPGKYEGKTFCSATMLYSLEEVTAIMAKTTGKNVVFKQIPLDEFMASLPF</sequence>
<dbReference type="Proteomes" id="UP001174934">
    <property type="component" value="Unassembled WGS sequence"/>
</dbReference>
<evidence type="ECO:0000313" key="4">
    <source>
        <dbReference type="EMBL" id="KAK0636735.1"/>
    </source>
</evidence>
<feature type="domain" description="NmrA-like" evidence="3">
    <location>
        <begin position="72"/>
        <end position="194"/>
    </location>
</feature>
<keyword evidence="2" id="KW-0521">NADP</keyword>
<dbReference type="Gene3D" id="3.40.50.720">
    <property type="entry name" value="NAD(P)-binding Rossmann-like Domain"/>
    <property type="match status" value="2"/>
</dbReference>
<proteinExistence type="inferred from homology"/>
<evidence type="ECO:0000256" key="1">
    <source>
        <dbReference type="ARBA" id="ARBA00006328"/>
    </source>
</evidence>
<comment type="similarity">
    <text evidence="1">Belongs to the NmrA-type oxidoreductase family.</text>
</comment>
<evidence type="ECO:0000259" key="3">
    <source>
        <dbReference type="Pfam" id="PF05368"/>
    </source>
</evidence>
<dbReference type="PANTHER" id="PTHR42748">
    <property type="entry name" value="NITROGEN METABOLITE REPRESSION PROTEIN NMRA FAMILY MEMBER"/>
    <property type="match status" value="1"/>
</dbReference>
<reference evidence="4" key="1">
    <citation type="submission" date="2023-06" db="EMBL/GenBank/DDBJ databases">
        <title>Genome-scale phylogeny and comparative genomics of the fungal order Sordariales.</title>
        <authorList>
            <consortium name="Lawrence Berkeley National Laboratory"/>
            <person name="Hensen N."/>
            <person name="Bonometti L."/>
            <person name="Westerberg I."/>
            <person name="Brannstrom I.O."/>
            <person name="Guillou S."/>
            <person name="Cros-Aarteil S."/>
            <person name="Calhoun S."/>
            <person name="Haridas S."/>
            <person name="Kuo A."/>
            <person name="Mondo S."/>
            <person name="Pangilinan J."/>
            <person name="Riley R."/>
            <person name="LaButti K."/>
            <person name="Andreopoulos B."/>
            <person name="Lipzen A."/>
            <person name="Chen C."/>
            <person name="Yanf M."/>
            <person name="Daum C."/>
            <person name="Ng V."/>
            <person name="Clum A."/>
            <person name="Steindorff A."/>
            <person name="Ohm R."/>
            <person name="Martin F."/>
            <person name="Silar P."/>
            <person name="Natvig D."/>
            <person name="Lalanne C."/>
            <person name="Gautier V."/>
            <person name="Ament-velasquez S.L."/>
            <person name="Kruys A."/>
            <person name="Hutchinson M.I."/>
            <person name="Powell A.J."/>
            <person name="Barry K."/>
            <person name="Miller A.N."/>
            <person name="Grigoriev I.V."/>
            <person name="Debuchy R."/>
            <person name="Gladieux P."/>
            <person name="Thoren M.H."/>
            <person name="Johannesson H."/>
        </authorList>
    </citation>
    <scope>NUCLEOTIDE SEQUENCE</scope>
    <source>
        <strain evidence="4">SMH3391-2</strain>
    </source>
</reference>
<dbReference type="InterPro" id="IPR036291">
    <property type="entry name" value="NAD(P)-bd_dom_sf"/>
</dbReference>
<comment type="caution">
    <text evidence="4">The sequence shown here is derived from an EMBL/GenBank/DDBJ whole genome shotgun (WGS) entry which is preliminary data.</text>
</comment>
<dbReference type="AlphaFoldDB" id="A0AA39XPF9"/>
<evidence type="ECO:0000313" key="5">
    <source>
        <dbReference type="Proteomes" id="UP001174934"/>
    </source>
</evidence>
<accession>A0AA39XPF9</accession>
<dbReference type="InterPro" id="IPR008030">
    <property type="entry name" value="NmrA-like"/>
</dbReference>
<name>A0AA39XPF9_9PEZI</name>
<dbReference type="GO" id="GO:0005634">
    <property type="term" value="C:nucleus"/>
    <property type="evidence" value="ECO:0007669"/>
    <property type="project" value="TreeGrafter"/>
</dbReference>
<dbReference type="Gene3D" id="3.90.25.10">
    <property type="entry name" value="UDP-galactose 4-epimerase, domain 1"/>
    <property type="match status" value="1"/>
</dbReference>